<reference evidence="2" key="1">
    <citation type="submission" date="2020-08" db="EMBL/GenBank/DDBJ databases">
        <title>Genome public.</title>
        <authorList>
            <person name="Liu C."/>
            <person name="Sun Q."/>
        </authorList>
    </citation>
    <scope>NUCLEOTIDE SEQUENCE</scope>
    <source>
        <strain evidence="2">NSJ-23</strain>
    </source>
</reference>
<keyword evidence="1" id="KW-1133">Transmembrane helix</keyword>
<evidence type="ECO:0000256" key="1">
    <source>
        <dbReference type="SAM" id="Phobius"/>
    </source>
</evidence>
<evidence type="ECO:0000313" key="2">
    <source>
        <dbReference type="EMBL" id="MBC5722002.1"/>
    </source>
</evidence>
<feature type="transmembrane region" description="Helical" evidence="1">
    <location>
        <begin position="6"/>
        <end position="26"/>
    </location>
</feature>
<dbReference type="Proteomes" id="UP000628736">
    <property type="component" value="Unassembled WGS sequence"/>
</dbReference>
<dbReference type="AlphaFoldDB" id="A0A8J6M7U5"/>
<evidence type="ECO:0000313" key="3">
    <source>
        <dbReference type="Proteomes" id="UP000628736"/>
    </source>
</evidence>
<evidence type="ECO:0008006" key="4">
    <source>
        <dbReference type="Google" id="ProtNLM"/>
    </source>
</evidence>
<keyword evidence="3" id="KW-1185">Reference proteome</keyword>
<proteinExistence type="predicted"/>
<keyword evidence="1" id="KW-0812">Transmembrane</keyword>
<dbReference type="EMBL" id="JACOPO010000002">
    <property type="protein sequence ID" value="MBC5722002.1"/>
    <property type="molecule type" value="Genomic_DNA"/>
</dbReference>
<keyword evidence="1" id="KW-0472">Membrane</keyword>
<gene>
    <name evidence="2" type="ORF">H8S11_04125</name>
</gene>
<accession>A0A8J6M7U5</accession>
<organism evidence="2 3">
    <name type="scientific">Flintibacter hominis</name>
    <dbReference type="NCBI Taxonomy" id="2763048"/>
    <lineage>
        <taxon>Bacteria</taxon>
        <taxon>Bacillati</taxon>
        <taxon>Bacillota</taxon>
        <taxon>Clostridia</taxon>
        <taxon>Eubacteriales</taxon>
        <taxon>Flintibacter</taxon>
    </lineage>
</organism>
<sequence length="272" mass="30381">MEWSKLKNIILIMLAAVNLCLLFFVVQREWRDSANQRQNRQQAVDFLTDRGIQIHEGQLPDDQMVPRPQTVERDQEEESRLATQLFGEDVVVQARGAGVYRYQNGAGALQFHSDGSFSAELSPDSFPLGVDQERSCLDLLTQIGFEGETTARDENTLTVRQSWEGIPLFNHQVTLVWGSEGLETMTAGRRLVGSPVERTDQRPITVASALVYFYNGLNGLGDVCNQVDSIVQGYISVTSLSGPMELIPVWRVTTDTGAYQLDLLTGELNRVE</sequence>
<comment type="caution">
    <text evidence="2">The sequence shown here is derived from an EMBL/GenBank/DDBJ whole genome shotgun (WGS) entry which is preliminary data.</text>
</comment>
<dbReference type="RefSeq" id="WP_186852283.1">
    <property type="nucleotide sequence ID" value="NZ_JACOPO010000002.1"/>
</dbReference>
<name>A0A8J6M7U5_9FIRM</name>
<protein>
    <recommendedName>
        <fullName evidence="4">Regulatory protein YycH-like domain-containing protein</fullName>
    </recommendedName>
</protein>